<dbReference type="InterPro" id="IPR016032">
    <property type="entry name" value="Sig_transdc_resp-reg_C-effctor"/>
</dbReference>
<organism evidence="2 3">
    <name type="scientific">Parendozoicomonas haliclonae</name>
    <dbReference type="NCBI Taxonomy" id="1960125"/>
    <lineage>
        <taxon>Bacteria</taxon>
        <taxon>Pseudomonadati</taxon>
        <taxon>Pseudomonadota</taxon>
        <taxon>Gammaproteobacteria</taxon>
        <taxon>Oceanospirillales</taxon>
        <taxon>Endozoicomonadaceae</taxon>
        <taxon>Parendozoicomonas</taxon>
    </lineage>
</organism>
<accession>A0A1X7ANY2</accession>
<dbReference type="AlphaFoldDB" id="A0A1X7ANY2"/>
<gene>
    <name evidence="2" type="ORF">EHSB41UT_03589</name>
</gene>
<feature type="domain" description="HTH luxR-type" evidence="1">
    <location>
        <begin position="199"/>
        <end position="248"/>
    </location>
</feature>
<dbReference type="Pfam" id="PF00196">
    <property type="entry name" value="GerE"/>
    <property type="match status" value="1"/>
</dbReference>
<sequence length="254" mass="29528">MPFHSHSGWVTHKQQRPSLESIRDRLMTELQVLGFHSFTYSGIPYRIINDIHAPSDCRLFKLSHLKKNTSYLASTEDEFARHQAYLGKMRTSDLPSSIQQGFSQPYIMAADSREQMQGHPDSNFNSAINWPISSFCNPEWGMMFFLKSWRDADEMRVWYLNNMQLLGNLLFSYHLEFMLHHKNAFNPFLQMGVFKIKTLDVLRMAANGDSGKVISQELCMTPGGVDYHIEQMRIKLQAKNRVHLIKIANRLEII</sequence>
<dbReference type="GO" id="GO:0006355">
    <property type="term" value="P:regulation of DNA-templated transcription"/>
    <property type="evidence" value="ECO:0007669"/>
    <property type="project" value="InterPro"/>
</dbReference>
<dbReference type="InterPro" id="IPR036388">
    <property type="entry name" value="WH-like_DNA-bd_sf"/>
</dbReference>
<evidence type="ECO:0000313" key="2">
    <source>
        <dbReference type="EMBL" id="SMA49800.1"/>
    </source>
</evidence>
<name>A0A1X7ANY2_9GAMM</name>
<keyword evidence="3" id="KW-1185">Reference proteome</keyword>
<evidence type="ECO:0000259" key="1">
    <source>
        <dbReference type="SMART" id="SM00421"/>
    </source>
</evidence>
<dbReference type="GO" id="GO:0003677">
    <property type="term" value="F:DNA binding"/>
    <property type="evidence" value="ECO:0007669"/>
    <property type="project" value="InterPro"/>
</dbReference>
<dbReference type="SUPFAM" id="SSF46894">
    <property type="entry name" value="C-terminal effector domain of the bipartite response regulators"/>
    <property type="match status" value="1"/>
</dbReference>
<dbReference type="Proteomes" id="UP000196573">
    <property type="component" value="Unassembled WGS sequence"/>
</dbReference>
<evidence type="ECO:0000313" key="3">
    <source>
        <dbReference type="Proteomes" id="UP000196573"/>
    </source>
</evidence>
<dbReference type="EMBL" id="FWPT01000009">
    <property type="protein sequence ID" value="SMA49800.1"/>
    <property type="molecule type" value="Genomic_DNA"/>
</dbReference>
<dbReference type="InterPro" id="IPR000792">
    <property type="entry name" value="Tscrpt_reg_LuxR_C"/>
</dbReference>
<protein>
    <submittedName>
        <fullName evidence="2">Bacterial regulatory protein, luxR family</fullName>
    </submittedName>
</protein>
<reference evidence="2 3" key="1">
    <citation type="submission" date="2017-03" db="EMBL/GenBank/DDBJ databases">
        <authorList>
            <person name="Afonso C.L."/>
            <person name="Miller P.J."/>
            <person name="Scott M.A."/>
            <person name="Spackman E."/>
            <person name="Goraichik I."/>
            <person name="Dimitrov K.M."/>
            <person name="Suarez D.L."/>
            <person name="Swayne D.E."/>
        </authorList>
    </citation>
    <scope>NUCLEOTIDE SEQUENCE [LARGE SCALE GENOMIC DNA]</scope>
    <source>
        <strain evidence="2">SB41UT1</strain>
    </source>
</reference>
<dbReference type="Gene3D" id="1.10.10.10">
    <property type="entry name" value="Winged helix-like DNA-binding domain superfamily/Winged helix DNA-binding domain"/>
    <property type="match status" value="1"/>
</dbReference>
<proteinExistence type="predicted"/>
<dbReference type="OrthoDB" id="6115007at2"/>
<dbReference type="SMART" id="SM00421">
    <property type="entry name" value="HTH_LUXR"/>
    <property type="match status" value="1"/>
</dbReference>